<dbReference type="InterPro" id="IPR055266">
    <property type="entry name" value="D1/D2"/>
</dbReference>
<keyword evidence="14" id="KW-0007">Acetylation</keyword>
<feature type="transmembrane region" description="Helical" evidence="23">
    <location>
        <begin position="141"/>
        <end position="164"/>
    </location>
</feature>
<evidence type="ECO:0000256" key="7">
    <source>
        <dbReference type="ARBA" id="ARBA00022646"/>
    </source>
</evidence>
<evidence type="ECO:0000256" key="10">
    <source>
        <dbReference type="ARBA" id="ARBA00022837"/>
    </source>
</evidence>
<evidence type="ECO:0000256" key="20">
    <source>
        <dbReference type="ARBA" id="ARBA00023276"/>
    </source>
</evidence>
<keyword evidence="3" id="KW-0813">Transport</keyword>
<keyword evidence="19" id="KW-0464">Manganese</keyword>
<keyword evidence="6" id="KW-0597">Phosphoprotein</keyword>
<evidence type="ECO:0000256" key="13">
    <source>
        <dbReference type="ARBA" id="ARBA00022989"/>
    </source>
</evidence>
<keyword evidence="9" id="KW-0479">Metal-binding</keyword>
<dbReference type="GO" id="GO:0016168">
    <property type="term" value="F:chlorophyll binding"/>
    <property type="evidence" value="ECO:0007669"/>
    <property type="project" value="UniProtKB-KW"/>
</dbReference>
<dbReference type="InterPro" id="IPR000484">
    <property type="entry name" value="Photo_RC_L/M"/>
</dbReference>
<keyword evidence="8 23" id="KW-0812">Transmembrane</keyword>
<keyword evidence="15" id="KW-0157">Chromophore</keyword>
<evidence type="ECO:0000256" key="1">
    <source>
        <dbReference type="ARBA" id="ARBA00004141"/>
    </source>
</evidence>
<dbReference type="GO" id="GO:0009535">
    <property type="term" value="C:chloroplast thylakoid membrane"/>
    <property type="evidence" value="ECO:0007669"/>
    <property type="project" value="TreeGrafter"/>
</dbReference>
<comment type="caution">
    <text evidence="24">The sequence shown here is derived from an EMBL/GenBank/DDBJ whole genome shotgun (WGS) entry which is preliminary data.</text>
</comment>
<dbReference type="Gene3D" id="1.20.85.10">
    <property type="entry name" value="Photosystem II protein D1-like"/>
    <property type="match status" value="1"/>
</dbReference>
<keyword evidence="10" id="KW-0106">Calcium</keyword>
<dbReference type="Pfam" id="PF00124">
    <property type="entry name" value="Photo_RC"/>
    <property type="match status" value="1"/>
</dbReference>
<dbReference type="GO" id="GO:0009635">
    <property type="term" value="P:response to herbicide"/>
    <property type="evidence" value="ECO:0007669"/>
    <property type="project" value="UniProtKB-KW"/>
</dbReference>
<dbReference type="OrthoDB" id="143at2759"/>
<evidence type="ECO:0000256" key="22">
    <source>
        <dbReference type="ARBA" id="ARBA00055838"/>
    </source>
</evidence>
<dbReference type="PANTHER" id="PTHR33149">
    <property type="entry name" value="PHOTOSYSTEM II PROTEIN D1"/>
    <property type="match status" value="1"/>
</dbReference>
<keyword evidence="17" id="KW-0408">Iron</keyword>
<keyword evidence="5" id="KW-0602">Photosynthesis</keyword>
<evidence type="ECO:0000256" key="15">
    <source>
        <dbReference type="ARBA" id="ARBA00022991"/>
    </source>
</evidence>
<evidence type="ECO:0000256" key="17">
    <source>
        <dbReference type="ARBA" id="ARBA00023004"/>
    </source>
</evidence>
<gene>
    <name evidence="24" type="ORF">GOP47_0020096</name>
</gene>
<evidence type="ECO:0000256" key="6">
    <source>
        <dbReference type="ARBA" id="ARBA00022553"/>
    </source>
</evidence>
<protein>
    <recommendedName>
        <fullName evidence="21">32 kDa thylakoid membrane protein</fullName>
    </recommendedName>
</protein>
<keyword evidence="7" id="KW-0359">Herbicide resistance</keyword>
<feature type="transmembrane region" description="Helical" evidence="23">
    <location>
        <begin position="76"/>
        <end position="97"/>
    </location>
</feature>
<evidence type="ECO:0000313" key="25">
    <source>
        <dbReference type="Proteomes" id="UP000886520"/>
    </source>
</evidence>
<keyword evidence="20" id="KW-0604">Photosystem II</keyword>
<feature type="transmembrane region" description="Helical" evidence="23">
    <location>
        <begin position="109"/>
        <end position="129"/>
    </location>
</feature>
<evidence type="ECO:0000256" key="21">
    <source>
        <dbReference type="ARBA" id="ARBA00032668"/>
    </source>
</evidence>
<evidence type="ECO:0000256" key="18">
    <source>
        <dbReference type="ARBA" id="ARBA00023136"/>
    </source>
</evidence>
<dbReference type="GO" id="GO:0016491">
    <property type="term" value="F:oxidoreductase activity"/>
    <property type="evidence" value="ECO:0007669"/>
    <property type="project" value="UniProtKB-KW"/>
</dbReference>
<sequence length="186" mass="20462">MTATLERRESASLWGRFCDWITSTENRLYIGWFGVLMIPTLLTATSVFIIAFVAASPVDIDGIREPVSGSLLYGNNIISGAIIPTFAAIGLHFYPIWEAASFDEWIYNGGPYELIVLHFLLGVACYMGHEWELSFRLGMRPWIAVAYSAPVAAAAAVFLIYPIGQGSFSDGMPLGISGTFNFMIIF</sequence>
<accession>A0A9D4UDW9</accession>
<evidence type="ECO:0000313" key="24">
    <source>
        <dbReference type="EMBL" id="KAI5065401.1"/>
    </source>
</evidence>
<dbReference type="GO" id="GO:0009523">
    <property type="term" value="C:photosystem II"/>
    <property type="evidence" value="ECO:0007669"/>
    <property type="project" value="UniProtKB-KW"/>
</dbReference>
<evidence type="ECO:0000256" key="5">
    <source>
        <dbReference type="ARBA" id="ARBA00022531"/>
    </source>
</evidence>
<dbReference type="PANTHER" id="PTHR33149:SF12">
    <property type="entry name" value="PHOTOSYSTEM II D2 PROTEIN"/>
    <property type="match status" value="1"/>
</dbReference>
<evidence type="ECO:0000256" key="23">
    <source>
        <dbReference type="SAM" id="Phobius"/>
    </source>
</evidence>
<dbReference type="Proteomes" id="UP000886520">
    <property type="component" value="Chromosome 19"/>
</dbReference>
<dbReference type="GO" id="GO:0009772">
    <property type="term" value="P:photosynthetic electron transport in photosystem II"/>
    <property type="evidence" value="ECO:0007669"/>
    <property type="project" value="InterPro"/>
</dbReference>
<name>A0A9D4UDW9_ADICA</name>
<evidence type="ECO:0000256" key="4">
    <source>
        <dbReference type="ARBA" id="ARBA00022494"/>
    </source>
</evidence>
<keyword evidence="4" id="KW-0148">Chlorophyll</keyword>
<comment type="similarity">
    <text evidence="2">Belongs to the reaction center PufL/M/PsbA/D family.</text>
</comment>
<evidence type="ECO:0000256" key="3">
    <source>
        <dbReference type="ARBA" id="ARBA00022448"/>
    </source>
</evidence>
<keyword evidence="13 23" id="KW-1133">Transmembrane helix</keyword>
<dbReference type="FunFam" id="1.20.85.10:FF:000002">
    <property type="entry name" value="Photosystem II protein D1"/>
    <property type="match status" value="1"/>
</dbReference>
<keyword evidence="12" id="KW-0249">Electron transport</keyword>
<evidence type="ECO:0000256" key="2">
    <source>
        <dbReference type="ARBA" id="ARBA00008204"/>
    </source>
</evidence>
<evidence type="ECO:0000256" key="16">
    <source>
        <dbReference type="ARBA" id="ARBA00023002"/>
    </source>
</evidence>
<evidence type="ECO:0000256" key="14">
    <source>
        <dbReference type="ARBA" id="ARBA00022990"/>
    </source>
</evidence>
<comment type="subcellular location">
    <subcellularLocation>
        <location evidence="1">Membrane</location>
        <topology evidence="1">Multi-pass membrane protein</topology>
    </subcellularLocation>
</comment>
<dbReference type="AlphaFoldDB" id="A0A9D4UDW9"/>
<keyword evidence="16" id="KW-0560">Oxidoreductase</keyword>
<proteinExistence type="inferred from homology"/>
<dbReference type="InterPro" id="IPR036854">
    <property type="entry name" value="Photo_II_D1/D2_sf"/>
</dbReference>
<keyword evidence="18 23" id="KW-0472">Membrane</keyword>
<evidence type="ECO:0000256" key="11">
    <source>
        <dbReference type="ARBA" id="ARBA00022842"/>
    </source>
</evidence>
<evidence type="ECO:0000256" key="19">
    <source>
        <dbReference type="ARBA" id="ARBA00023211"/>
    </source>
</evidence>
<keyword evidence="11" id="KW-0460">Magnesium</keyword>
<organism evidence="24 25">
    <name type="scientific">Adiantum capillus-veneris</name>
    <name type="common">Maidenhair fern</name>
    <dbReference type="NCBI Taxonomy" id="13818"/>
    <lineage>
        <taxon>Eukaryota</taxon>
        <taxon>Viridiplantae</taxon>
        <taxon>Streptophyta</taxon>
        <taxon>Embryophyta</taxon>
        <taxon>Tracheophyta</taxon>
        <taxon>Polypodiopsida</taxon>
        <taxon>Polypodiidae</taxon>
        <taxon>Polypodiales</taxon>
        <taxon>Pteridineae</taxon>
        <taxon>Pteridaceae</taxon>
        <taxon>Vittarioideae</taxon>
        <taxon>Adiantum</taxon>
    </lineage>
</organism>
<comment type="function">
    <text evidence="22">This is one of the two reaction center proteins of photosystem II.</text>
</comment>
<dbReference type="EMBL" id="JABFUD020000019">
    <property type="protein sequence ID" value="KAI5065401.1"/>
    <property type="molecule type" value="Genomic_DNA"/>
</dbReference>
<dbReference type="GO" id="GO:0046872">
    <property type="term" value="F:metal ion binding"/>
    <property type="evidence" value="ECO:0007669"/>
    <property type="project" value="UniProtKB-KW"/>
</dbReference>
<evidence type="ECO:0000256" key="9">
    <source>
        <dbReference type="ARBA" id="ARBA00022723"/>
    </source>
</evidence>
<reference evidence="24" key="1">
    <citation type="submission" date="2021-01" db="EMBL/GenBank/DDBJ databases">
        <title>Adiantum capillus-veneris genome.</title>
        <authorList>
            <person name="Fang Y."/>
            <person name="Liao Q."/>
        </authorList>
    </citation>
    <scope>NUCLEOTIDE SEQUENCE</scope>
    <source>
        <strain evidence="24">H3</strain>
        <tissue evidence="24">Leaf</tissue>
    </source>
</reference>
<evidence type="ECO:0000256" key="8">
    <source>
        <dbReference type="ARBA" id="ARBA00022692"/>
    </source>
</evidence>
<feature type="transmembrane region" description="Helical" evidence="23">
    <location>
        <begin position="29"/>
        <end position="55"/>
    </location>
</feature>
<evidence type="ECO:0000256" key="12">
    <source>
        <dbReference type="ARBA" id="ARBA00022982"/>
    </source>
</evidence>
<keyword evidence="25" id="KW-1185">Reference proteome</keyword>
<dbReference type="SUPFAM" id="SSF81483">
    <property type="entry name" value="Bacterial photosystem II reaction centre, L and M subunits"/>
    <property type="match status" value="1"/>
</dbReference>